<comment type="caution">
    <text evidence="2">The sequence shown here is derived from an EMBL/GenBank/DDBJ whole genome shotgun (WGS) entry which is preliminary data.</text>
</comment>
<proteinExistence type="predicted"/>
<dbReference type="AlphaFoldDB" id="A0A132A5M1"/>
<evidence type="ECO:0000256" key="1">
    <source>
        <dbReference type="SAM" id="MobiDB-lite"/>
    </source>
</evidence>
<evidence type="ECO:0000313" key="3">
    <source>
        <dbReference type="Proteomes" id="UP000616769"/>
    </source>
</evidence>
<reference evidence="2 3" key="1">
    <citation type="journal article" date="2015" name="Parasit. Vectors">
        <title>Draft genome of the scabies mite.</title>
        <authorList>
            <person name="Rider S.D.Jr."/>
            <person name="Morgan M.S."/>
            <person name="Arlian L.G."/>
        </authorList>
    </citation>
    <scope>NUCLEOTIDE SEQUENCE [LARGE SCALE GENOMIC DNA]</scope>
    <source>
        <strain evidence="2">Arlian Lab</strain>
    </source>
</reference>
<name>A0A132A5M1_SARSC</name>
<dbReference type="VEuPathDB" id="VectorBase:SSCA003463"/>
<feature type="compositionally biased region" description="Basic residues" evidence="1">
    <location>
        <begin position="107"/>
        <end position="125"/>
    </location>
</feature>
<dbReference type="EMBL" id="JXLN01010552">
    <property type="protein sequence ID" value="KPM05915.1"/>
    <property type="molecule type" value="Genomic_DNA"/>
</dbReference>
<protein>
    <submittedName>
        <fullName evidence="2">Uncharacterized protein</fullName>
    </submittedName>
</protein>
<accession>A0A132A5M1</accession>
<organism evidence="2 3">
    <name type="scientific">Sarcoptes scabiei</name>
    <name type="common">Itch mite</name>
    <name type="synonym">Acarus scabiei</name>
    <dbReference type="NCBI Taxonomy" id="52283"/>
    <lineage>
        <taxon>Eukaryota</taxon>
        <taxon>Metazoa</taxon>
        <taxon>Ecdysozoa</taxon>
        <taxon>Arthropoda</taxon>
        <taxon>Chelicerata</taxon>
        <taxon>Arachnida</taxon>
        <taxon>Acari</taxon>
        <taxon>Acariformes</taxon>
        <taxon>Sarcoptiformes</taxon>
        <taxon>Astigmata</taxon>
        <taxon>Psoroptidia</taxon>
        <taxon>Sarcoptoidea</taxon>
        <taxon>Sarcoptidae</taxon>
        <taxon>Sarcoptinae</taxon>
        <taxon>Sarcoptes</taxon>
    </lineage>
</organism>
<dbReference type="Proteomes" id="UP000616769">
    <property type="component" value="Unassembled WGS sequence"/>
</dbReference>
<sequence length="184" mass="20488">MPARLPRKAALGRLVENLRDPPGRHPQQRRLVADRPPGSRQCRHDAVNLRINLPLPLHQTPPLLRHHQGCSHIIRIRRQVPHDVQLIFCPLGKVLSQGDSLTDRPIKSSKRRRPRGHPVKPRRGGKPIAVFTGDLHGIGHRSHPFPKTGSICRSICRNVPIGISPRCIGTVVNAVTPSTVACQR</sequence>
<feature type="region of interest" description="Disordered" evidence="1">
    <location>
        <begin position="17"/>
        <end position="41"/>
    </location>
</feature>
<gene>
    <name evidence="2" type="ORF">QR98_0043870</name>
</gene>
<evidence type="ECO:0000313" key="2">
    <source>
        <dbReference type="EMBL" id="KPM05915.1"/>
    </source>
</evidence>
<feature type="region of interest" description="Disordered" evidence="1">
    <location>
        <begin position="99"/>
        <end position="128"/>
    </location>
</feature>